<name>A0A803L8E9_CHEQI</name>
<accession>A0A803L8E9</accession>
<evidence type="ECO:0000313" key="2">
    <source>
        <dbReference type="EnsemblPlants" id="AUR62008138-RA:cds"/>
    </source>
</evidence>
<dbReference type="Gramene" id="AUR62008138-RA">
    <property type="protein sequence ID" value="AUR62008138-RA:cds"/>
    <property type="gene ID" value="AUR62008138"/>
</dbReference>
<feature type="transmembrane region" description="Helical" evidence="1">
    <location>
        <begin position="110"/>
        <end position="128"/>
    </location>
</feature>
<reference evidence="2" key="2">
    <citation type="submission" date="2021-03" db="UniProtKB">
        <authorList>
            <consortium name="EnsemblPlants"/>
        </authorList>
    </citation>
    <scope>IDENTIFICATION</scope>
</reference>
<proteinExistence type="predicted"/>
<protein>
    <submittedName>
        <fullName evidence="2">Uncharacterized protein</fullName>
    </submittedName>
</protein>
<dbReference type="EnsemblPlants" id="AUR62008138-RA">
    <property type="protein sequence ID" value="AUR62008138-RA:cds"/>
    <property type="gene ID" value="AUR62008138"/>
</dbReference>
<keyword evidence="3" id="KW-1185">Reference proteome</keyword>
<sequence length="131" mass="14190">MITTSTCSSSSSTTTLVFSLCLVTYFFSSYSTEAGSPSALRTVILALTGLSLVSICLIVVARTTMVAWITVLVLLAFSGKRRRVLVHDGRKITTDVAMNLIKVMFKERQFLTVICAAVVSLLTMAQVTSRV</sequence>
<dbReference type="Proteomes" id="UP000596660">
    <property type="component" value="Unplaced"/>
</dbReference>
<dbReference type="AlphaFoldDB" id="A0A803L8E9"/>
<dbReference type="PANTHER" id="PTHR34656">
    <property type="entry name" value="PYRROLINE-5-CARBOXYLATE REDUCTASE"/>
    <property type="match status" value="1"/>
</dbReference>
<keyword evidence="1" id="KW-0472">Membrane</keyword>
<dbReference type="OMA" id="TADVAMC"/>
<keyword evidence="1" id="KW-0812">Transmembrane</keyword>
<dbReference type="PANTHER" id="PTHR34656:SF2">
    <property type="entry name" value="TRANSMEMBRANE PROTEIN"/>
    <property type="match status" value="1"/>
</dbReference>
<organism evidence="2 3">
    <name type="scientific">Chenopodium quinoa</name>
    <name type="common">Quinoa</name>
    <dbReference type="NCBI Taxonomy" id="63459"/>
    <lineage>
        <taxon>Eukaryota</taxon>
        <taxon>Viridiplantae</taxon>
        <taxon>Streptophyta</taxon>
        <taxon>Embryophyta</taxon>
        <taxon>Tracheophyta</taxon>
        <taxon>Spermatophyta</taxon>
        <taxon>Magnoliopsida</taxon>
        <taxon>eudicotyledons</taxon>
        <taxon>Gunneridae</taxon>
        <taxon>Pentapetalae</taxon>
        <taxon>Caryophyllales</taxon>
        <taxon>Chenopodiaceae</taxon>
        <taxon>Chenopodioideae</taxon>
        <taxon>Atripliceae</taxon>
        <taxon>Chenopodium</taxon>
    </lineage>
</organism>
<keyword evidence="1" id="KW-1133">Transmembrane helix</keyword>
<feature type="transmembrane region" description="Helical" evidence="1">
    <location>
        <begin position="44"/>
        <end position="77"/>
    </location>
</feature>
<reference evidence="2" key="1">
    <citation type="journal article" date="2017" name="Nature">
        <title>The genome of Chenopodium quinoa.</title>
        <authorList>
            <person name="Jarvis D.E."/>
            <person name="Ho Y.S."/>
            <person name="Lightfoot D.J."/>
            <person name="Schmoeckel S.M."/>
            <person name="Li B."/>
            <person name="Borm T.J.A."/>
            <person name="Ohyanagi H."/>
            <person name="Mineta K."/>
            <person name="Michell C.T."/>
            <person name="Saber N."/>
            <person name="Kharbatia N.M."/>
            <person name="Rupper R.R."/>
            <person name="Sharp A.R."/>
            <person name="Dally N."/>
            <person name="Boughton B.A."/>
            <person name="Woo Y.H."/>
            <person name="Gao G."/>
            <person name="Schijlen E.G.W.M."/>
            <person name="Guo X."/>
            <person name="Momin A.A."/>
            <person name="Negrao S."/>
            <person name="Al-Babili S."/>
            <person name="Gehring C."/>
            <person name="Roessner U."/>
            <person name="Jung C."/>
            <person name="Murphy K."/>
            <person name="Arold S.T."/>
            <person name="Gojobori T."/>
            <person name="van der Linden C.G."/>
            <person name="van Loo E.N."/>
            <person name="Jellen E.N."/>
            <person name="Maughan P.J."/>
            <person name="Tester M."/>
        </authorList>
    </citation>
    <scope>NUCLEOTIDE SEQUENCE [LARGE SCALE GENOMIC DNA]</scope>
    <source>
        <strain evidence="2">cv. PI 614886</strain>
    </source>
</reference>
<evidence type="ECO:0000256" key="1">
    <source>
        <dbReference type="SAM" id="Phobius"/>
    </source>
</evidence>
<evidence type="ECO:0000313" key="3">
    <source>
        <dbReference type="Proteomes" id="UP000596660"/>
    </source>
</evidence>